<dbReference type="GO" id="GO:0003677">
    <property type="term" value="F:DNA binding"/>
    <property type="evidence" value="ECO:0007669"/>
    <property type="project" value="TreeGrafter"/>
</dbReference>
<dbReference type="Ensembl" id="ENSEBUT00000012746.1">
    <property type="protein sequence ID" value="ENSEBUP00000012168.1"/>
    <property type="gene ID" value="ENSEBUG00000007761.1"/>
</dbReference>
<dbReference type="GeneTree" id="ENSGT00940000166278"/>
<dbReference type="Pfam" id="PF03184">
    <property type="entry name" value="DDE_1"/>
    <property type="match status" value="1"/>
</dbReference>
<reference evidence="2" key="2">
    <citation type="submission" date="2025-09" db="UniProtKB">
        <authorList>
            <consortium name="Ensembl"/>
        </authorList>
    </citation>
    <scope>IDENTIFICATION</scope>
</reference>
<dbReference type="OMA" id="RCNICED"/>
<proteinExistence type="predicted"/>
<dbReference type="Proteomes" id="UP000694388">
    <property type="component" value="Unplaced"/>
</dbReference>
<dbReference type="InterPro" id="IPR004875">
    <property type="entry name" value="DDE_SF_endonuclease_dom"/>
</dbReference>
<evidence type="ECO:0000259" key="1">
    <source>
        <dbReference type="Pfam" id="PF03184"/>
    </source>
</evidence>
<dbReference type="InterPro" id="IPR050863">
    <property type="entry name" value="CenT-Element_Derived"/>
</dbReference>
<organism evidence="2 3">
    <name type="scientific">Eptatretus burgeri</name>
    <name type="common">Inshore hagfish</name>
    <dbReference type="NCBI Taxonomy" id="7764"/>
    <lineage>
        <taxon>Eukaryota</taxon>
        <taxon>Metazoa</taxon>
        <taxon>Chordata</taxon>
        <taxon>Craniata</taxon>
        <taxon>Vertebrata</taxon>
        <taxon>Cyclostomata</taxon>
        <taxon>Myxini</taxon>
        <taxon>Myxiniformes</taxon>
        <taxon>Myxinidae</taxon>
        <taxon>Eptatretinae</taxon>
        <taxon>Eptatretus</taxon>
    </lineage>
</organism>
<dbReference type="PANTHER" id="PTHR19303">
    <property type="entry name" value="TRANSPOSON"/>
    <property type="match status" value="1"/>
</dbReference>
<keyword evidence="3" id="KW-1185">Reference proteome</keyword>
<accession>A0A8C4QAG2</accession>
<protein>
    <recommendedName>
        <fullName evidence="1">DDE-1 domain-containing protein</fullName>
    </recommendedName>
</protein>
<dbReference type="AlphaFoldDB" id="A0A8C4QAG2"/>
<evidence type="ECO:0000313" key="3">
    <source>
        <dbReference type="Proteomes" id="UP000694388"/>
    </source>
</evidence>
<reference evidence="2" key="1">
    <citation type="submission" date="2025-08" db="UniProtKB">
        <authorList>
            <consortium name="Ensembl"/>
        </authorList>
    </citation>
    <scope>IDENTIFICATION</scope>
</reference>
<name>A0A8C4QAG2_EPTBU</name>
<feature type="domain" description="DDE-1" evidence="1">
    <location>
        <begin position="435"/>
        <end position="581"/>
    </location>
</feature>
<sequence length="633" mass="71554">MFLCSAHTTRQPKYLMYKPFCWKACDMIAKCSCGLQQSWLSFDSMASHLALNPNHNSKTCSLSDDTELSNGEAVAASTKRKIQSTTITEDEKASKESKHNVKELCIMQNNQNLPTKPVKVENAVERKCDVLTQGASTSIYDDIVMVELGSDNEMDMLLDKPNKMSSWKWIKSTNPPKTPGQLNPQYCETQEVAETIQAANDAVDTFMGQKTRKRKRGDYNTYDDKLRAKIAHSALEIGVACTVKKFQKQLGRPINESTVRGLRAAYLKKKKENPEKTIKSLPKKPRGSPLLLGEKYDGMLKDWMKQVQLNGGVINRSIVMAVAEGILLKHDKTKLSQYGGTLQITEAWARSLLTRLGFGKRKGTKDVKKLPQDFPDIQAEFVKRVSDVVKEYKIPDDLIINWGQTGICMVPGGDWTVKKRRSRQGTISGIDDKCKLTVLLAVSKVGTMLPPQLIYTGKTDRCHPKINFPAGWDVTHTKSHCGTNEFMLRYVDKIIIPYAKKTRKDLKLPPTQKCLTIFDFFKVHEGEDLLTKLRRNNIFAVFVPACCTERLQPLDLSVNKEYKDELKRCFHSWYASQVMSLLGEVTGKRNQQVVVNMKTAILKPIHACWLIKCHEEIGKRRELIKAGFVKAGL</sequence>
<dbReference type="GO" id="GO:0005634">
    <property type="term" value="C:nucleus"/>
    <property type="evidence" value="ECO:0007669"/>
    <property type="project" value="TreeGrafter"/>
</dbReference>
<evidence type="ECO:0000313" key="2">
    <source>
        <dbReference type="Ensembl" id="ENSEBUP00000012168.1"/>
    </source>
</evidence>